<keyword evidence="5" id="KW-1185">Reference proteome</keyword>
<dbReference type="RefSeq" id="WP_215788309.1">
    <property type="nucleotide sequence ID" value="NZ_JAHKKG010000005.1"/>
</dbReference>
<proteinExistence type="predicted"/>
<feature type="signal peptide" evidence="2">
    <location>
        <begin position="1"/>
        <end position="27"/>
    </location>
</feature>
<comment type="caution">
    <text evidence="4">The sequence shown here is derived from an EMBL/GenBank/DDBJ whole genome shotgun (WGS) entry which is preliminary data.</text>
</comment>
<dbReference type="CDD" id="cd00161">
    <property type="entry name" value="beta-trefoil_Ricin-like"/>
    <property type="match status" value="1"/>
</dbReference>
<dbReference type="EMBL" id="JAHKKG010000005">
    <property type="protein sequence ID" value="MBU2665072.1"/>
    <property type="molecule type" value="Genomic_DNA"/>
</dbReference>
<accession>A0ABS5YNM8</accession>
<feature type="chain" id="PRO_5047408919" evidence="2">
    <location>
        <begin position="28"/>
        <end position="256"/>
    </location>
</feature>
<dbReference type="Proteomes" id="UP001519654">
    <property type="component" value="Unassembled WGS sequence"/>
</dbReference>
<name>A0ABS5YNM8_9ACTN</name>
<dbReference type="Pfam" id="PF14200">
    <property type="entry name" value="RicinB_lectin_2"/>
    <property type="match status" value="1"/>
</dbReference>
<sequence length="256" mass="26986">MRRSSALFTALVAATLPTLLVPMAAQARPSLDDRPAAGQATQPVTATQPKPAIGSRATQPKPAIAGRATQPEPATELRATQPRPQVGDVLTAQEIATMAAHRSSGVSGRAAAPIDLVGLDFQIINAASRWCLTSSMTELPCATTDPYRWRFRPVGATGLMELLNVRTNTCLTMPGGTTTDGARAGLAPCEDLPSRRWTLRDSLGETAKVVNARSGKCLQIQSGVAVQDSCAGTAGTRRWTVRVVGLPLPGLTIRQR</sequence>
<evidence type="ECO:0000313" key="5">
    <source>
        <dbReference type="Proteomes" id="UP001519654"/>
    </source>
</evidence>
<feature type="domain" description="Ricin B lectin" evidence="3">
    <location>
        <begin position="148"/>
        <end position="223"/>
    </location>
</feature>
<keyword evidence="2" id="KW-0732">Signal</keyword>
<feature type="region of interest" description="Disordered" evidence="1">
    <location>
        <begin position="31"/>
        <end position="86"/>
    </location>
</feature>
<dbReference type="PROSITE" id="PS50231">
    <property type="entry name" value="RICIN_B_LECTIN"/>
    <property type="match status" value="1"/>
</dbReference>
<dbReference type="InterPro" id="IPR035992">
    <property type="entry name" value="Ricin_B-like_lectins"/>
</dbReference>
<evidence type="ECO:0000256" key="2">
    <source>
        <dbReference type="SAM" id="SignalP"/>
    </source>
</evidence>
<evidence type="ECO:0000259" key="3">
    <source>
        <dbReference type="Pfam" id="PF14200"/>
    </source>
</evidence>
<dbReference type="Gene3D" id="2.80.10.50">
    <property type="match status" value="1"/>
</dbReference>
<evidence type="ECO:0000313" key="4">
    <source>
        <dbReference type="EMBL" id="MBU2665072.1"/>
    </source>
</evidence>
<feature type="compositionally biased region" description="Polar residues" evidence="1">
    <location>
        <begin position="39"/>
        <end position="48"/>
    </location>
</feature>
<gene>
    <name evidence="4" type="ORF">KOI35_16340</name>
</gene>
<reference evidence="4 5" key="1">
    <citation type="submission" date="2021-06" db="EMBL/GenBank/DDBJ databases">
        <title>Actinoplanes lichenicola sp. nov., and Actinoplanes ovalisporus sp. nov., isolated from lichen in Thailand.</title>
        <authorList>
            <person name="Saeng-In P."/>
            <person name="Kanchanasin P."/>
            <person name="Yuki M."/>
            <person name="Kudo T."/>
            <person name="Ohkuma M."/>
            <person name="Phongsopitanun W."/>
            <person name="Tanasupawat S."/>
        </authorList>
    </citation>
    <scope>NUCLEOTIDE SEQUENCE [LARGE SCALE GENOMIC DNA]</scope>
    <source>
        <strain evidence="4 5">NBRC 110975</strain>
    </source>
</reference>
<protein>
    <submittedName>
        <fullName evidence="4">RICIN domain-containing protein</fullName>
    </submittedName>
</protein>
<evidence type="ECO:0000256" key="1">
    <source>
        <dbReference type="SAM" id="MobiDB-lite"/>
    </source>
</evidence>
<organism evidence="4 5">
    <name type="scientific">Paractinoplanes bogorensis</name>
    <dbReference type="NCBI Taxonomy" id="1610840"/>
    <lineage>
        <taxon>Bacteria</taxon>
        <taxon>Bacillati</taxon>
        <taxon>Actinomycetota</taxon>
        <taxon>Actinomycetes</taxon>
        <taxon>Micromonosporales</taxon>
        <taxon>Micromonosporaceae</taxon>
        <taxon>Paractinoplanes</taxon>
    </lineage>
</organism>
<dbReference type="InterPro" id="IPR000772">
    <property type="entry name" value="Ricin_B_lectin"/>
</dbReference>
<dbReference type="SUPFAM" id="SSF50370">
    <property type="entry name" value="Ricin B-like lectins"/>
    <property type="match status" value="1"/>
</dbReference>